<keyword evidence="4" id="KW-1185">Reference proteome</keyword>
<proteinExistence type="predicted"/>
<keyword evidence="2" id="KW-0472">Membrane</keyword>
<evidence type="ECO:0000313" key="4">
    <source>
        <dbReference type="Proteomes" id="UP000247099"/>
    </source>
</evidence>
<evidence type="ECO:0000256" key="1">
    <source>
        <dbReference type="SAM" id="MobiDB-lite"/>
    </source>
</evidence>
<dbReference type="Proteomes" id="UP000247099">
    <property type="component" value="Unassembled WGS sequence"/>
</dbReference>
<comment type="caution">
    <text evidence="3">The sequence shown here is derived from an EMBL/GenBank/DDBJ whole genome shotgun (WGS) entry which is preliminary data.</text>
</comment>
<accession>A0A317ZCQ3</accession>
<sequence length="106" mass="12441">MTLLMRTKSDPEKLIRMLHRFFKWRYERQARSGAFKLPKSGRSDKPERANLGSYLSHTSGHSRGFRPFDQPRKRRKFMQYLATLLIIALVAWVTYESLIALALIGK</sequence>
<organism evidence="3 4">
    <name type="scientific">Coraliomargarita sinensis</name>
    <dbReference type="NCBI Taxonomy" id="2174842"/>
    <lineage>
        <taxon>Bacteria</taxon>
        <taxon>Pseudomonadati</taxon>
        <taxon>Verrucomicrobiota</taxon>
        <taxon>Opitutia</taxon>
        <taxon>Puniceicoccales</taxon>
        <taxon>Coraliomargaritaceae</taxon>
        <taxon>Coraliomargarita</taxon>
    </lineage>
</organism>
<dbReference type="InParanoid" id="A0A317ZCQ3"/>
<feature type="region of interest" description="Disordered" evidence="1">
    <location>
        <begin position="35"/>
        <end position="68"/>
    </location>
</feature>
<protein>
    <submittedName>
        <fullName evidence="3">Uncharacterized protein</fullName>
    </submittedName>
</protein>
<evidence type="ECO:0000256" key="2">
    <source>
        <dbReference type="SAM" id="Phobius"/>
    </source>
</evidence>
<dbReference type="EMBL" id="QHJQ01000014">
    <property type="protein sequence ID" value="PXA02944.1"/>
    <property type="molecule type" value="Genomic_DNA"/>
</dbReference>
<reference evidence="3 4" key="1">
    <citation type="submission" date="2018-05" db="EMBL/GenBank/DDBJ databases">
        <title>Coraliomargarita sinensis sp. nov., isolated from a marine solar saltern.</title>
        <authorList>
            <person name="Zhou L.Y."/>
        </authorList>
    </citation>
    <scope>NUCLEOTIDE SEQUENCE [LARGE SCALE GENOMIC DNA]</scope>
    <source>
        <strain evidence="3 4">WN38</strain>
    </source>
</reference>
<feature type="transmembrane region" description="Helical" evidence="2">
    <location>
        <begin position="80"/>
        <end position="104"/>
    </location>
</feature>
<gene>
    <name evidence="3" type="ORF">DDZ13_14245</name>
</gene>
<dbReference type="AlphaFoldDB" id="A0A317ZCQ3"/>
<keyword evidence="2" id="KW-0812">Transmembrane</keyword>
<evidence type="ECO:0000313" key="3">
    <source>
        <dbReference type="EMBL" id="PXA02944.1"/>
    </source>
</evidence>
<keyword evidence="2" id="KW-1133">Transmembrane helix</keyword>
<name>A0A317ZCQ3_9BACT</name>